<dbReference type="InterPro" id="IPR036097">
    <property type="entry name" value="HisK_dim/P_sf"/>
</dbReference>
<comment type="caution">
    <text evidence="11">The sequence shown here is derived from an EMBL/GenBank/DDBJ whole genome shotgun (WGS) entry which is preliminary data.</text>
</comment>
<proteinExistence type="predicted"/>
<dbReference type="OrthoDB" id="9815750at2"/>
<keyword evidence="5" id="KW-0547">Nucleotide-binding</keyword>
<evidence type="ECO:0000256" key="7">
    <source>
        <dbReference type="ARBA" id="ARBA00022840"/>
    </source>
</evidence>
<dbReference type="GO" id="GO:0030435">
    <property type="term" value="P:sporulation resulting in formation of a cellular spore"/>
    <property type="evidence" value="ECO:0007669"/>
    <property type="project" value="UniProtKB-KW"/>
</dbReference>
<keyword evidence="7" id="KW-0067">ATP-binding</keyword>
<dbReference type="RefSeq" id="WP_119549515.1">
    <property type="nucleotide sequence ID" value="NZ_QXIR01000048.1"/>
</dbReference>
<keyword evidence="6" id="KW-0418">Kinase</keyword>
<dbReference type="SMART" id="SM00387">
    <property type="entry name" value="HATPase_c"/>
    <property type="match status" value="1"/>
</dbReference>
<evidence type="ECO:0000256" key="2">
    <source>
        <dbReference type="ARBA" id="ARBA00012438"/>
    </source>
</evidence>
<evidence type="ECO:0000256" key="6">
    <source>
        <dbReference type="ARBA" id="ARBA00022777"/>
    </source>
</evidence>
<evidence type="ECO:0000313" key="12">
    <source>
        <dbReference type="Proteomes" id="UP000265801"/>
    </source>
</evidence>
<dbReference type="Gene3D" id="1.10.287.130">
    <property type="match status" value="1"/>
</dbReference>
<keyword evidence="4" id="KW-0808">Transferase</keyword>
<dbReference type="PANTHER" id="PTHR43065">
    <property type="entry name" value="SENSOR HISTIDINE KINASE"/>
    <property type="match status" value="1"/>
</dbReference>
<reference evidence="11 12" key="1">
    <citation type="submission" date="2018-09" db="EMBL/GenBank/DDBJ databases">
        <title>Bacillus saliacetes sp. nov., isolated from Thai shrimp paste (Ka-pi).</title>
        <authorList>
            <person name="Daroonpunt R."/>
            <person name="Tanasupawat S."/>
            <person name="Yiamsombut S."/>
        </authorList>
    </citation>
    <scope>NUCLEOTIDE SEQUENCE [LARGE SCALE GENOMIC DNA]</scope>
    <source>
        <strain evidence="11 12">SKP7-4</strain>
    </source>
</reference>
<dbReference type="Pfam" id="PF00512">
    <property type="entry name" value="HisKA"/>
    <property type="match status" value="1"/>
</dbReference>
<dbReference type="SMART" id="SM00388">
    <property type="entry name" value="HisKA"/>
    <property type="match status" value="1"/>
</dbReference>
<dbReference type="Pfam" id="PF02518">
    <property type="entry name" value="HATPase_c"/>
    <property type="match status" value="1"/>
</dbReference>
<dbReference type="FunFam" id="1.10.287.130:FF:000040">
    <property type="entry name" value="PAS domain-containing sensor histidine kinase"/>
    <property type="match status" value="1"/>
</dbReference>
<feature type="domain" description="Histidine kinase" evidence="10">
    <location>
        <begin position="363"/>
        <end position="567"/>
    </location>
</feature>
<dbReference type="EMBL" id="QXIR01000048">
    <property type="protein sequence ID" value="RIW28049.1"/>
    <property type="molecule type" value="Genomic_DNA"/>
</dbReference>
<evidence type="ECO:0000313" key="11">
    <source>
        <dbReference type="EMBL" id="RIW28049.1"/>
    </source>
</evidence>
<keyword evidence="3" id="KW-0597">Phosphoprotein</keyword>
<organism evidence="11 12">
    <name type="scientific">Bacillus salacetis</name>
    <dbReference type="NCBI Taxonomy" id="2315464"/>
    <lineage>
        <taxon>Bacteria</taxon>
        <taxon>Bacillati</taxon>
        <taxon>Bacillota</taxon>
        <taxon>Bacilli</taxon>
        <taxon>Bacillales</taxon>
        <taxon>Bacillaceae</taxon>
        <taxon>Bacillus</taxon>
    </lineage>
</organism>
<evidence type="ECO:0000256" key="4">
    <source>
        <dbReference type="ARBA" id="ARBA00022679"/>
    </source>
</evidence>
<dbReference type="Pfam" id="PF14417">
    <property type="entry name" value="MEDS"/>
    <property type="match status" value="1"/>
</dbReference>
<dbReference type="GO" id="GO:0005524">
    <property type="term" value="F:ATP binding"/>
    <property type="evidence" value="ECO:0007669"/>
    <property type="project" value="UniProtKB-KW"/>
</dbReference>
<dbReference type="EC" id="2.7.13.3" evidence="2"/>
<dbReference type="InterPro" id="IPR004358">
    <property type="entry name" value="Sig_transdc_His_kin-like_C"/>
</dbReference>
<sequence length="571" mass="65205">MQLTLHPVNELISNYEFKRQGAHILYMYTDETQYIANAFQYIYEGLRNGCAVLFIDTEEILSIIKEKLREKGLPDSCFKNLICIEAGRFYIGWDDTNVSNASKKLNTLLRPFIESNFSIRTWGSPVIPLHEPNLENIRNYECQCNEFIIAESVSSVCSYNALKTPAYLQNELLKTHTHLMTDETYVKSVFYNPQNHDFTTEKELLRLRQIDDRYLLLKEADKKLIVENSLEKVRNQIIKDGEGKIRNIINKLPIPVIIRTDKGVLFSNDSALENIISGSSKKGLNDSFKICEEQNDKSGQVQEYHFTSEHEPPRQYFVNSIDLLFNNEEAVLHSYIDITKEKENELLIIRSEKKNIAGQLAASIAHELRNPLTAVKGFFQLLKSTSQENQYYYNVIADELSRIEEISNELLTLAKPQAEKRSDHNVVQIVKDVQLLLSSHTNMGNIEMLLDCSEKELFIHCDNNKIKQVFINIIKNAIEAMENGGKIALVIKEQERNVNIRITDQGKGIPEEVLSKLGEPFFTTKEKGTGIGLMVCYQIIENHGGTLEVSSKIDTGTTFSVSLPKNGQVQH</sequence>
<dbReference type="PROSITE" id="PS50109">
    <property type="entry name" value="HIS_KIN"/>
    <property type="match status" value="1"/>
</dbReference>
<keyword evidence="9" id="KW-0902">Two-component regulatory system</keyword>
<dbReference type="PRINTS" id="PR00344">
    <property type="entry name" value="BCTRLSENSOR"/>
</dbReference>
<dbReference type="SUPFAM" id="SSF55874">
    <property type="entry name" value="ATPase domain of HSP90 chaperone/DNA topoisomerase II/histidine kinase"/>
    <property type="match status" value="1"/>
</dbReference>
<evidence type="ECO:0000259" key="10">
    <source>
        <dbReference type="PROSITE" id="PS50109"/>
    </source>
</evidence>
<dbReference type="Proteomes" id="UP000265801">
    <property type="component" value="Unassembled WGS sequence"/>
</dbReference>
<evidence type="ECO:0000256" key="8">
    <source>
        <dbReference type="ARBA" id="ARBA00022969"/>
    </source>
</evidence>
<dbReference type="InterPro" id="IPR003594">
    <property type="entry name" value="HATPase_dom"/>
</dbReference>
<dbReference type="CDD" id="cd00082">
    <property type="entry name" value="HisKA"/>
    <property type="match status" value="1"/>
</dbReference>
<keyword evidence="12" id="KW-1185">Reference proteome</keyword>
<accession>A0A3A1QMK0</accession>
<dbReference type="InterPro" id="IPR003661">
    <property type="entry name" value="HisK_dim/P_dom"/>
</dbReference>
<evidence type="ECO:0000256" key="9">
    <source>
        <dbReference type="ARBA" id="ARBA00023012"/>
    </source>
</evidence>
<evidence type="ECO:0000256" key="3">
    <source>
        <dbReference type="ARBA" id="ARBA00022553"/>
    </source>
</evidence>
<protein>
    <recommendedName>
        <fullName evidence="2">histidine kinase</fullName>
        <ecNumber evidence="2">2.7.13.3</ecNumber>
    </recommendedName>
</protein>
<evidence type="ECO:0000256" key="5">
    <source>
        <dbReference type="ARBA" id="ARBA00022741"/>
    </source>
</evidence>
<comment type="catalytic activity">
    <reaction evidence="1">
        <text>ATP + protein L-histidine = ADP + protein N-phospho-L-histidine.</text>
        <dbReference type="EC" id="2.7.13.3"/>
    </reaction>
</comment>
<dbReference type="GO" id="GO:0000155">
    <property type="term" value="F:phosphorelay sensor kinase activity"/>
    <property type="evidence" value="ECO:0007669"/>
    <property type="project" value="InterPro"/>
</dbReference>
<gene>
    <name evidence="11" type="ORF">D3H55_22250</name>
</gene>
<evidence type="ECO:0000256" key="1">
    <source>
        <dbReference type="ARBA" id="ARBA00000085"/>
    </source>
</evidence>
<name>A0A3A1QMK0_9BACI</name>
<dbReference type="InterPro" id="IPR036890">
    <property type="entry name" value="HATPase_C_sf"/>
</dbReference>
<dbReference type="Gene3D" id="3.30.565.10">
    <property type="entry name" value="Histidine kinase-like ATPase, C-terminal domain"/>
    <property type="match status" value="1"/>
</dbReference>
<dbReference type="SUPFAM" id="SSF47384">
    <property type="entry name" value="Homodimeric domain of signal transducing histidine kinase"/>
    <property type="match status" value="1"/>
</dbReference>
<dbReference type="AlphaFoldDB" id="A0A3A1QMK0"/>
<keyword evidence="8" id="KW-0749">Sporulation</keyword>
<dbReference type="PANTHER" id="PTHR43065:SF34">
    <property type="entry name" value="SPORULATION KINASE A"/>
    <property type="match status" value="1"/>
</dbReference>
<dbReference type="CDD" id="cd00075">
    <property type="entry name" value="HATPase"/>
    <property type="match status" value="1"/>
</dbReference>
<dbReference type="InterPro" id="IPR005467">
    <property type="entry name" value="His_kinase_dom"/>
</dbReference>
<dbReference type="InterPro" id="IPR025847">
    <property type="entry name" value="MEDS_domain"/>
</dbReference>